<protein>
    <submittedName>
        <fullName evidence="1">Uncharacterized protein</fullName>
    </submittedName>
</protein>
<reference evidence="1" key="1">
    <citation type="submission" date="2021-03" db="EMBL/GenBank/DDBJ databases">
        <authorList>
            <person name="Tran Van P."/>
        </authorList>
    </citation>
    <scope>NUCLEOTIDE SEQUENCE</scope>
</reference>
<gene>
    <name evidence="1" type="ORF">TPAB3V08_LOCUS11074</name>
</gene>
<proteinExistence type="predicted"/>
<comment type="caution">
    <text evidence="1">The sequence shown here is derived from an EMBL/GenBank/DDBJ whole genome shotgun (WGS) entry which is preliminary data.</text>
</comment>
<dbReference type="EMBL" id="CAJPIN010031739">
    <property type="protein sequence ID" value="CAG2064127.1"/>
    <property type="molecule type" value="Genomic_DNA"/>
</dbReference>
<keyword evidence="2" id="KW-1185">Reference proteome</keyword>
<dbReference type="PANTHER" id="PTHR32059">
    <property type="entry name" value="RAB11-BINDING PROTEIN RELCH"/>
    <property type="match status" value="1"/>
</dbReference>
<dbReference type="Proteomes" id="UP001153148">
    <property type="component" value="Unassembled WGS sequence"/>
</dbReference>
<sequence>MEARSSSQATLDSLDLTRYSEDGERGVDERVAVLEFELRKAKETISALRANLTVATDVFIFRSKVNNEHEKINVLPDDDHSLIQMRFVYRIFNDENVGFIYSSNCFNSLKLMSLYQL</sequence>
<organism evidence="1 2">
    <name type="scientific">Timema podura</name>
    <name type="common">Walking stick</name>
    <dbReference type="NCBI Taxonomy" id="61482"/>
    <lineage>
        <taxon>Eukaryota</taxon>
        <taxon>Metazoa</taxon>
        <taxon>Ecdysozoa</taxon>
        <taxon>Arthropoda</taxon>
        <taxon>Hexapoda</taxon>
        <taxon>Insecta</taxon>
        <taxon>Pterygota</taxon>
        <taxon>Neoptera</taxon>
        <taxon>Polyneoptera</taxon>
        <taxon>Phasmatodea</taxon>
        <taxon>Timematodea</taxon>
        <taxon>Timematoidea</taxon>
        <taxon>Timematidae</taxon>
        <taxon>Timema</taxon>
    </lineage>
</organism>
<name>A0ABN7P8P6_TIMPD</name>
<dbReference type="PANTHER" id="PTHR32059:SF0">
    <property type="entry name" value="RAB11-BINDING PROTEIN RELCH"/>
    <property type="match status" value="1"/>
</dbReference>
<accession>A0ABN7P8P6</accession>
<evidence type="ECO:0000313" key="1">
    <source>
        <dbReference type="EMBL" id="CAG2064127.1"/>
    </source>
</evidence>
<dbReference type="InterPro" id="IPR040362">
    <property type="entry name" value="RELCH"/>
</dbReference>
<evidence type="ECO:0000313" key="2">
    <source>
        <dbReference type="Proteomes" id="UP001153148"/>
    </source>
</evidence>